<feature type="signal peptide" evidence="1">
    <location>
        <begin position="1"/>
        <end position="21"/>
    </location>
</feature>
<evidence type="ECO:0000256" key="1">
    <source>
        <dbReference type="SAM" id="SignalP"/>
    </source>
</evidence>
<protein>
    <submittedName>
        <fullName evidence="2">Biotin/lipoyl-binding protein</fullName>
    </submittedName>
</protein>
<keyword evidence="1" id="KW-0732">Signal</keyword>
<dbReference type="EMBL" id="JAWJZB010000008">
    <property type="protein sequence ID" value="MDV5088678.1"/>
    <property type="molecule type" value="Genomic_DNA"/>
</dbReference>
<dbReference type="RefSeq" id="WP_317330117.1">
    <property type="nucleotide sequence ID" value="NZ_JAWJZA010000007.1"/>
</dbReference>
<accession>A0ABU3Z9S7</accession>
<dbReference type="InterPro" id="IPR011053">
    <property type="entry name" value="Single_hybrid_motif"/>
</dbReference>
<dbReference type="Gene3D" id="2.40.50.100">
    <property type="match status" value="1"/>
</dbReference>
<sequence>MKKLLFALAAISALGVATVMAAPIEHHTVLTGKVSTVVAIGTPVTEGQTLITVETLAGPMAASKAVVNGIVTAVNVTTGTDVTRGQVVATVDSK</sequence>
<organism evidence="2 3">
    <name type="scientific">Veillonella absiana</name>
    <dbReference type="NCBI Taxonomy" id="3079305"/>
    <lineage>
        <taxon>Bacteria</taxon>
        <taxon>Bacillati</taxon>
        <taxon>Bacillota</taxon>
        <taxon>Negativicutes</taxon>
        <taxon>Veillonellales</taxon>
        <taxon>Veillonellaceae</taxon>
        <taxon>Veillonella</taxon>
    </lineage>
</organism>
<dbReference type="SUPFAM" id="SSF51230">
    <property type="entry name" value="Single hybrid motif"/>
    <property type="match status" value="1"/>
</dbReference>
<gene>
    <name evidence="2" type="ORF">RVY80_07475</name>
</gene>
<proteinExistence type="predicted"/>
<keyword evidence="3" id="KW-1185">Reference proteome</keyword>
<feature type="chain" id="PRO_5046315293" evidence="1">
    <location>
        <begin position="22"/>
        <end position="94"/>
    </location>
</feature>
<evidence type="ECO:0000313" key="3">
    <source>
        <dbReference type="Proteomes" id="UP001272515"/>
    </source>
</evidence>
<evidence type="ECO:0000313" key="2">
    <source>
        <dbReference type="EMBL" id="MDV5088678.1"/>
    </source>
</evidence>
<dbReference type="Proteomes" id="UP001272515">
    <property type="component" value="Unassembled WGS sequence"/>
</dbReference>
<reference evidence="2 3" key="1">
    <citation type="submission" date="2023-10" db="EMBL/GenBank/DDBJ databases">
        <title>Veillonella sp. nov., isolated from a pig farm feces dump.</title>
        <authorList>
            <person name="Chang Y.-H."/>
        </authorList>
    </citation>
    <scope>NUCLEOTIDE SEQUENCE [LARGE SCALE GENOMIC DNA]</scope>
    <source>
        <strain evidence="2 3">YH-vei2233</strain>
    </source>
</reference>
<name>A0ABU3Z9S7_9FIRM</name>
<comment type="caution">
    <text evidence="2">The sequence shown here is derived from an EMBL/GenBank/DDBJ whole genome shotgun (WGS) entry which is preliminary data.</text>
</comment>